<feature type="transmembrane region" description="Helical" evidence="1">
    <location>
        <begin position="43"/>
        <end position="65"/>
    </location>
</feature>
<reference evidence="3 4" key="1">
    <citation type="journal article" date="2003" name="Nature">
        <title>Genome divergence in two Prochlorococcus ecotypes reflects oceanic niche differentiation.</title>
        <authorList>
            <person name="Rocap G."/>
            <person name="Larimer F.W."/>
            <person name="Lamerdin J.E."/>
            <person name="Malfatti S."/>
            <person name="Chain P."/>
            <person name="Ahlgren N.A."/>
            <person name="Arellano A."/>
            <person name="Coleman M."/>
            <person name="Hauser L."/>
            <person name="Hess W.R."/>
            <person name="Johnson Z.I."/>
            <person name="Land M.L."/>
            <person name="Lindell D."/>
            <person name="Post A.F."/>
            <person name="Regala W."/>
            <person name="Shah M."/>
            <person name="Shaw S.L."/>
            <person name="Steglich C."/>
            <person name="Sullivan M.B."/>
            <person name="Ting C.S."/>
            <person name="Tolonen A."/>
            <person name="Webb E.A."/>
            <person name="Zinser E.R."/>
            <person name="Chisholm S.W."/>
        </authorList>
    </citation>
    <scope>NUCLEOTIDE SEQUENCE [LARGE SCALE GENOMIC DNA]</scope>
    <source>
        <strain evidence="4">MIT 9313</strain>
    </source>
</reference>
<dbReference type="KEGG" id="pmt:PMT_2431"/>
<keyword evidence="1" id="KW-0472">Membrane</keyword>
<gene>
    <name evidence="3" type="ordered locus">PMT_2431</name>
</gene>
<evidence type="ECO:0000313" key="3">
    <source>
        <dbReference type="EMBL" id="CAX31949.1"/>
    </source>
</evidence>
<feature type="signal peptide" evidence="2">
    <location>
        <begin position="1"/>
        <end position="33"/>
    </location>
</feature>
<sequence>MVKKSKENPGILKRTFSAALATASLLIAPTANSARAHFDNYSYWYGFVAGAGGTVCGLLQEGIFLKIA</sequence>
<dbReference type="HOGENOM" id="CLU_2790646_0_0_3"/>
<feature type="chain" id="PRO_5002883426" evidence="2">
    <location>
        <begin position="34"/>
        <end position="68"/>
    </location>
</feature>
<keyword evidence="1" id="KW-0812">Transmembrane</keyword>
<evidence type="ECO:0000313" key="4">
    <source>
        <dbReference type="Proteomes" id="UP000001423"/>
    </source>
</evidence>
<keyword evidence="1" id="KW-1133">Transmembrane helix</keyword>
<dbReference type="AlphaFoldDB" id="B9ERP4"/>
<dbReference type="EMBL" id="BX548175">
    <property type="protein sequence ID" value="CAX31949.1"/>
    <property type="molecule type" value="Genomic_DNA"/>
</dbReference>
<name>B9ERP4_PROMM</name>
<keyword evidence="2" id="KW-0732">Signal</keyword>
<keyword evidence="4" id="KW-1185">Reference proteome</keyword>
<proteinExistence type="predicted"/>
<evidence type="ECO:0000256" key="1">
    <source>
        <dbReference type="SAM" id="Phobius"/>
    </source>
</evidence>
<organism evidence="3 4">
    <name type="scientific">Prochlorococcus marinus (strain MIT 9313)</name>
    <dbReference type="NCBI Taxonomy" id="74547"/>
    <lineage>
        <taxon>Bacteria</taxon>
        <taxon>Bacillati</taxon>
        <taxon>Cyanobacteriota</taxon>
        <taxon>Cyanophyceae</taxon>
        <taxon>Synechococcales</taxon>
        <taxon>Prochlorococcaceae</taxon>
        <taxon>Prochlorococcus</taxon>
    </lineage>
</organism>
<evidence type="ECO:0000256" key="2">
    <source>
        <dbReference type="SAM" id="SignalP"/>
    </source>
</evidence>
<accession>B9ERP4</accession>
<protein>
    <submittedName>
        <fullName evidence="3">Uncharacterized protein</fullName>
    </submittedName>
</protein>
<dbReference type="Proteomes" id="UP000001423">
    <property type="component" value="Chromosome"/>
</dbReference>